<keyword evidence="2" id="KW-0614">Plasmid</keyword>
<dbReference type="RefSeq" id="WP_025767062.1">
    <property type="nucleotide sequence ID" value="NZ_CP069196.1"/>
</dbReference>
<keyword evidence="1" id="KW-0472">Membrane</keyword>
<keyword evidence="1" id="KW-1133">Transmembrane helix</keyword>
<gene>
    <name evidence="2" type="ORF">JOS67_15775</name>
</gene>
<organism evidence="2 3">
    <name type="scientific">Vibrio diabolicus</name>
    <dbReference type="NCBI Taxonomy" id="50719"/>
    <lineage>
        <taxon>Bacteria</taxon>
        <taxon>Pseudomonadati</taxon>
        <taxon>Pseudomonadota</taxon>
        <taxon>Gammaproteobacteria</taxon>
        <taxon>Vibrionales</taxon>
        <taxon>Vibrionaceae</taxon>
        <taxon>Vibrio</taxon>
        <taxon>Vibrio diabolicus subgroup</taxon>
    </lineage>
</organism>
<dbReference type="Proteomes" id="UP000596337">
    <property type="component" value="Plasmid pSLV18-111K"/>
</dbReference>
<feature type="transmembrane region" description="Helical" evidence="1">
    <location>
        <begin position="47"/>
        <end position="64"/>
    </location>
</feature>
<accession>A0AA92LUP4</accession>
<sequence>MLDNILARYWQPKGTSLHKHHLQAIVIGFVLSLVLLFVGVINREMAFSVMILIVVLQFLGMWLARKRFGNRNPNKVGYKE</sequence>
<evidence type="ECO:0000313" key="3">
    <source>
        <dbReference type="Proteomes" id="UP000596337"/>
    </source>
</evidence>
<reference evidence="2 3" key="1">
    <citation type="submission" date="2021-01" db="EMBL/GenBank/DDBJ databases">
        <title>Characterization of a novel blaVMB-2- harboring plasmid in Vibrio diabolicus.</title>
        <authorList>
            <person name="Liu M."/>
        </authorList>
    </citation>
    <scope>NUCLEOTIDE SEQUENCE [LARGE SCALE GENOMIC DNA]</scope>
    <source>
        <strain evidence="2 3">SLV18</strain>
        <plasmid evidence="2 3">pSLV18-111K</plasmid>
    </source>
</reference>
<name>A0AA92LUP4_9VIBR</name>
<protein>
    <submittedName>
        <fullName evidence="2">Uncharacterized protein</fullName>
    </submittedName>
</protein>
<geneLocation type="plasmid" evidence="2 3">
    <name>pSLV18-111K</name>
</geneLocation>
<proteinExistence type="predicted"/>
<evidence type="ECO:0000313" key="2">
    <source>
        <dbReference type="EMBL" id="QRG84318.1"/>
    </source>
</evidence>
<feature type="transmembrane region" description="Helical" evidence="1">
    <location>
        <begin position="21"/>
        <end position="41"/>
    </location>
</feature>
<keyword evidence="1" id="KW-0812">Transmembrane</keyword>
<dbReference type="AlphaFoldDB" id="A0AA92LUP4"/>
<dbReference type="EMBL" id="CP069196">
    <property type="protein sequence ID" value="QRG84318.1"/>
    <property type="molecule type" value="Genomic_DNA"/>
</dbReference>
<evidence type="ECO:0000256" key="1">
    <source>
        <dbReference type="SAM" id="Phobius"/>
    </source>
</evidence>